<comment type="caution">
    <text evidence="1">The sequence shown here is derived from an EMBL/GenBank/DDBJ whole genome shotgun (WGS) entry which is preliminary data.</text>
</comment>
<dbReference type="GeneID" id="79804104"/>
<dbReference type="InterPro" id="IPR006490">
    <property type="entry name" value="Maj_tail_phi13"/>
</dbReference>
<dbReference type="EMBL" id="WWSH01000001">
    <property type="protein sequence ID" value="MZK08972.1"/>
    <property type="molecule type" value="Genomic_DNA"/>
</dbReference>
<dbReference type="NCBIfam" id="TIGR01603">
    <property type="entry name" value="maj_tail_phi13"/>
    <property type="match status" value="1"/>
</dbReference>
<dbReference type="RefSeq" id="WP_005422847.1">
    <property type="nucleotide sequence ID" value="NZ_CP100126.1"/>
</dbReference>
<dbReference type="Pfam" id="PF04630">
    <property type="entry name" value="Phage_TTP_1"/>
    <property type="match status" value="1"/>
</dbReference>
<accession>A0A6N9JST1</accession>
<protein>
    <submittedName>
        <fullName evidence="1">Major tail protein</fullName>
    </submittedName>
</protein>
<proteinExistence type="predicted"/>
<sequence>MAGEKEKIVRSRTVSFRDIHIAKVTTNTETEYTAETPSKLARAITGKISDEFETEKIYSDDSVEDVNMSYKGTSVELEVNSLAPQDKSQVFGHLYEKGFLIKTKDDKAPELALGWRAKKLNGKYEFKWLYCGRFGQGFEDNYETEGETKTTQTATLKGDFYARQMDGRYECSVDESNLLAEHTEAAAAIKDWFSKVQEKPDAA</sequence>
<evidence type="ECO:0000313" key="1">
    <source>
        <dbReference type="EMBL" id="MZK08972.1"/>
    </source>
</evidence>
<reference evidence="1 2" key="1">
    <citation type="journal article" date="2019" name="Nat. Med.">
        <title>A library of human gut bacterial isolates paired with longitudinal multiomics data enables mechanistic microbiome research.</title>
        <authorList>
            <person name="Poyet M."/>
            <person name="Groussin M."/>
            <person name="Gibbons S.M."/>
            <person name="Avila-Pacheco J."/>
            <person name="Jiang X."/>
            <person name="Kearney S.M."/>
            <person name="Perrotta A.R."/>
            <person name="Berdy B."/>
            <person name="Zhao S."/>
            <person name="Lieberman T.D."/>
            <person name="Swanson P.K."/>
            <person name="Smith M."/>
            <person name="Roesemann S."/>
            <person name="Alexander J.E."/>
            <person name="Rich S.A."/>
            <person name="Livny J."/>
            <person name="Vlamakis H."/>
            <person name="Clish C."/>
            <person name="Bullock K."/>
            <person name="Deik A."/>
            <person name="Scott J."/>
            <person name="Pierce K.A."/>
            <person name="Xavier R.J."/>
            <person name="Alm E.J."/>
        </authorList>
    </citation>
    <scope>NUCLEOTIDE SEQUENCE [LARGE SCALE GENOMIC DNA]</scope>
    <source>
        <strain evidence="1 2">BIOML-A1</strain>
    </source>
</reference>
<dbReference type="InterPro" id="IPR006724">
    <property type="entry name" value="Phage_TTP"/>
</dbReference>
<gene>
    <name evidence="1" type="ORF">GT576_01100</name>
</gene>
<dbReference type="Proteomes" id="UP000449249">
    <property type="component" value="Unassembled WGS sequence"/>
</dbReference>
<organism evidence="1 2">
    <name type="scientific">Dorea longicatena</name>
    <dbReference type="NCBI Taxonomy" id="88431"/>
    <lineage>
        <taxon>Bacteria</taxon>
        <taxon>Bacillati</taxon>
        <taxon>Bacillota</taxon>
        <taxon>Clostridia</taxon>
        <taxon>Lachnospirales</taxon>
        <taxon>Lachnospiraceae</taxon>
        <taxon>Dorea</taxon>
    </lineage>
</organism>
<dbReference type="AlphaFoldDB" id="A0A6N9JST1"/>
<name>A0A6N9JST1_9FIRM</name>
<evidence type="ECO:0000313" key="2">
    <source>
        <dbReference type="Proteomes" id="UP000449249"/>
    </source>
</evidence>